<sequence length="219" mass="25357">MPLTRRKIDFLETLIELYDKNKVPVHYVDVANSMGISKWTAYDMLTELEELGYVQSEYYLDEDKSLGRSILVYTPKESAYDVVNKSSTHEWNTVKETLLNVIKKNDNTILVDDFINEKKTTLKPLKFCAYALTTLLLQIKTLDVATVENIKNSINITGSEAPVMLFIGIVIGFYIDYHLVSESRKVFDKVNIFHKYIRELSSNDKTLLNNFFKESLLYI</sequence>
<name>A0A231VJJ2_THETR</name>
<evidence type="ECO:0000313" key="5">
    <source>
        <dbReference type="Proteomes" id="UP000215301"/>
    </source>
</evidence>
<dbReference type="Gene3D" id="1.10.10.10">
    <property type="entry name" value="Winged helix-like DNA-binding domain superfamily/Winged helix DNA-binding domain"/>
    <property type="match status" value="1"/>
</dbReference>
<dbReference type="GO" id="GO:0003677">
    <property type="term" value="F:DNA binding"/>
    <property type="evidence" value="ECO:0007669"/>
    <property type="project" value="InterPro"/>
</dbReference>
<organism evidence="3 5">
    <name type="scientific">Thermoanaerobacterium thermosaccharolyticum</name>
    <name type="common">Clostridium thermosaccharolyticum</name>
    <dbReference type="NCBI Taxonomy" id="1517"/>
    <lineage>
        <taxon>Bacteria</taxon>
        <taxon>Bacillati</taxon>
        <taxon>Bacillota</taxon>
        <taxon>Clostridia</taxon>
        <taxon>Thermoanaerobacterales</taxon>
        <taxon>Thermoanaerobacteraceae</taxon>
        <taxon>Thermoanaerobacterium</taxon>
    </lineage>
</organism>
<reference evidence="3 5" key="2">
    <citation type="submission" date="2017-06" db="EMBL/GenBank/DDBJ databases">
        <title>Isolation and characterization of a thermophilic and butanogenic Thermoanaerobacterium thermosaccharolyticum M5 capable of efficient degradation of hemicellulose.</title>
        <authorList>
            <person name="Xin F."/>
            <person name="Jiang Y."/>
        </authorList>
    </citation>
    <scope>NUCLEOTIDE SEQUENCE [LARGE SCALE GENOMIC DNA]</scope>
    <source>
        <strain evidence="3 5">M5</strain>
    </source>
</reference>
<dbReference type="RefSeq" id="WP_015312139.1">
    <property type="nucleotide sequence ID" value="NZ_CP016893.1"/>
</dbReference>
<dbReference type="Proteomes" id="UP000214975">
    <property type="component" value="Chromosome"/>
</dbReference>
<dbReference type="InterPro" id="IPR036388">
    <property type="entry name" value="WH-like_DNA-bd_sf"/>
</dbReference>
<dbReference type="Pfam" id="PF01325">
    <property type="entry name" value="Fe_dep_repress"/>
    <property type="match status" value="1"/>
</dbReference>
<dbReference type="SUPFAM" id="SSF46785">
    <property type="entry name" value="Winged helix' DNA-binding domain"/>
    <property type="match status" value="1"/>
</dbReference>
<proteinExistence type="predicted"/>
<dbReference type="InterPro" id="IPR036390">
    <property type="entry name" value="WH_DNA-bd_sf"/>
</dbReference>
<evidence type="ECO:0000259" key="1">
    <source>
        <dbReference type="Pfam" id="PF01325"/>
    </source>
</evidence>
<protein>
    <submittedName>
        <fullName evidence="2">Iron dependent repressor</fullName>
    </submittedName>
</protein>
<dbReference type="InterPro" id="IPR022687">
    <property type="entry name" value="HTH_DTXR"/>
</dbReference>
<gene>
    <name evidence="3" type="ORF">CE561_05500</name>
    <name evidence="2" type="ORF">Thert_00449</name>
</gene>
<dbReference type="Proteomes" id="UP000215301">
    <property type="component" value="Unassembled WGS sequence"/>
</dbReference>
<dbReference type="EMBL" id="NKHD01000016">
    <property type="protein sequence ID" value="OXT08380.1"/>
    <property type="molecule type" value="Genomic_DNA"/>
</dbReference>
<accession>A0A231VJJ2</accession>
<dbReference type="AlphaFoldDB" id="A0A231VJJ2"/>
<evidence type="ECO:0000313" key="2">
    <source>
        <dbReference type="EMBL" id="AST56654.1"/>
    </source>
</evidence>
<evidence type="ECO:0000313" key="3">
    <source>
        <dbReference type="EMBL" id="OXT08380.1"/>
    </source>
</evidence>
<feature type="domain" description="HTH dtxR-type" evidence="1">
    <location>
        <begin position="3"/>
        <end position="59"/>
    </location>
</feature>
<evidence type="ECO:0000313" key="4">
    <source>
        <dbReference type="Proteomes" id="UP000214975"/>
    </source>
</evidence>
<dbReference type="EMBL" id="CP016893">
    <property type="protein sequence ID" value="AST56654.1"/>
    <property type="molecule type" value="Genomic_DNA"/>
</dbReference>
<reference evidence="2 4" key="1">
    <citation type="submission" date="2016-08" db="EMBL/GenBank/DDBJ databases">
        <title>A novel genetic cassette of butanologenic Thermoanaerobacterium thermosaccharolyticum that directly convert cellulose to butanol.</title>
        <authorList>
            <person name="Li T."/>
            <person name="He J."/>
        </authorList>
    </citation>
    <scope>NUCLEOTIDE SEQUENCE [LARGE SCALE GENOMIC DNA]</scope>
    <source>
        <strain evidence="2 4">TG57</strain>
    </source>
</reference>